<accession>A0A7C3G520</accession>
<evidence type="ECO:0000256" key="6">
    <source>
        <dbReference type="RuleBase" id="RU366058"/>
    </source>
</evidence>
<reference evidence="8" key="1">
    <citation type="journal article" date="2020" name="mSystems">
        <title>Genome- and Community-Level Interaction Insights into Carbon Utilization and Element Cycling Functions of Hydrothermarchaeota in Hydrothermal Sediment.</title>
        <authorList>
            <person name="Zhou Z."/>
            <person name="Liu Y."/>
            <person name="Xu W."/>
            <person name="Pan J."/>
            <person name="Luo Z.H."/>
            <person name="Li M."/>
        </authorList>
    </citation>
    <scope>NUCLEOTIDE SEQUENCE [LARGE SCALE GENOMIC DNA]</scope>
    <source>
        <strain evidence="8">HyVt-489</strain>
    </source>
</reference>
<organism evidence="8 9">
    <name type="scientific">Hellea balneolensis</name>
    <dbReference type="NCBI Taxonomy" id="287478"/>
    <lineage>
        <taxon>Bacteria</taxon>
        <taxon>Pseudomonadati</taxon>
        <taxon>Pseudomonadota</taxon>
        <taxon>Alphaproteobacteria</taxon>
        <taxon>Maricaulales</taxon>
        <taxon>Robiginitomaculaceae</taxon>
        <taxon>Hellea</taxon>
    </lineage>
</organism>
<feature type="transmembrane region" description="Helical" evidence="6">
    <location>
        <begin position="101"/>
        <end position="127"/>
    </location>
</feature>
<evidence type="ECO:0000256" key="3">
    <source>
        <dbReference type="ARBA" id="ARBA00022692"/>
    </source>
</evidence>
<gene>
    <name evidence="8" type="ORF">ENJ46_02625</name>
</gene>
<proteinExistence type="inferred from homology"/>
<evidence type="ECO:0000256" key="5">
    <source>
        <dbReference type="ARBA" id="ARBA00023136"/>
    </source>
</evidence>
<feature type="transmembrane region" description="Helical" evidence="6">
    <location>
        <begin position="28"/>
        <end position="50"/>
    </location>
</feature>
<keyword evidence="3 6" id="KW-0812">Transmembrane</keyword>
<feature type="domain" description="VTT" evidence="7">
    <location>
        <begin position="94"/>
        <end position="206"/>
    </location>
</feature>
<evidence type="ECO:0000256" key="1">
    <source>
        <dbReference type="ARBA" id="ARBA00004651"/>
    </source>
</evidence>
<dbReference type="AlphaFoldDB" id="A0A7C3G520"/>
<keyword evidence="4 6" id="KW-1133">Transmembrane helix</keyword>
<dbReference type="GO" id="GO:0005886">
    <property type="term" value="C:plasma membrane"/>
    <property type="evidence" value="ECO:0007669"/>
    <property type="project" value="UniProtKB-SubCell"/>
</dbReference>
<evidence type="ECO:0000256" key="4">
    <source>
        <dbReference type="ARBA" id="ARBA00022989"/>
    </source>
</evidence>
<feature type="transmembrane region" description="Helical" evidence="6">
    <location>
        <begin position="186"/>
        <end position="204"/>
    </location>
</feature>
<evidence type="ECO:0000256" key="2">
    <source>
        <dbReference type="ARBA" id="ARBA00022475"/>
    </source>
</evidence>
<evidence type="ECO:0000313" key="9">
    <source>
        <dbReference type="Proteomes" id="UP000886042"/>
    </source>
</evidence>
<dbReference type="PANTHER" id="PTHR12677:SF59">
    <property type="entry name" value="GOLGI APPARATUS MEMBRANE PROTEIN TVP38-RELATED"/>
    <property type="match status" value="1"/>
</dbReference>
<keyword evidence="5 6" id="KW-0472">Membrane</keyword>
<dbReference type="Pfam" id="PF09335">
    <property type="entry name" value="VTT_dom"/>
    <property type="match status" value="1"/>
</dbReference>
<dbReference type="InterPro" id="IPR032816">
    <property type="entry name" value="VTT_dom"/>
</dbReference>
<sequence length="255" mass="27414">MSIPKASNDTGALDPKAETAPKSWVKRFFPVLIIVAFLAAFFALGGPKYINLQSLRDNQEMLKSIVEEHAILSILGFIALYAFLVGISVPGAGFLSIFAGFLFGVVTGTFSVVIGATIGATMIFLAARSALGESLAQKAGPFMKKFEKGLQKNELSYLFILRLVPLFPFFIVNIVPALFDVKLRNYIISTFVGIIPGSLVYVSVGNGIGDALRAGEDIPLSGLMFRPAVILPILGLILLSLIPVVYQRLSGKNNT</sequence>
<evidence type="ECO:0000259" key="7">
    <source>
        <dbReference type="Pfam" id="PF09335"/>
    </source>
</evidence>
<comment type="caution">
    <text evidence="8">The sequence shown here is derived from an EMBL/GenBank/DDBJ whole genome shotgun (WGS) entry which is preliminary data.</text>
</comment>
<dbReference type="EMBL" id="DRMN01000173">
    <property type="protein sequence ID" value="HFB54793.1"/>
    <property type="molecule type" value="Genomic_DNA"/>
</dbReference>
<feature type="transmembrane region" description="Helical" evidence="6">
    <location>
        <begin position="224"/>
        <end position="246"/>
    </location>
</feature>
<comment type="subcellular location">
    <subcellularLocation>
        <location evidence="1 6">Cell membrane</location>
        <topology evidence="1 6">Multi-pass membrane protein</topology>
    </subcellularLocation>
</comment>
<protein>
    <recommendedName>
        <fullName evidence="6">TVP38/TMEM64 family membrane protein</fullName>
    </recommendedName>
</protein>
<feature type="transmembrane region" description="Helical" evidence="6">
    <location>
        <begin position="70"/>
        <end position="89"/>
    </location>
</feature>
<feature type="transmembrane region" description="Helical" evidence="6">
    <location>
        <begin position="155"/>
        <end position="179"/>
    </location>
</feature>
<name>A0A7C3G520_9PROT</name>
<comment type="similarity">
    <text evidence="6">Belongs to the TVP38/TMEM64 family.</text>
</comment>
<keyword evidence="2 6" id="KW-1003">Cell membrane</keyword>
<dbReference type="PANTHER" id="PTHR12677">
    <property type="entry name" value="GOLGI APPARATUS MEMBRANE PROTEIN TVP38-RELATED"/>
    <property type="match status" value="1"/>
</dbReference>
<dbReference type="InterPro" id="IPR015414">
    <property type="entry name" value="TMEM64"/>
</dbReference>
<evidence type="ECO:0000313" key="8">
    <source>
        <dbReference type="EMBL" id="HFB54793.1"/>
    </source>
</evidence>
<dbReference type="Proteomes" id="UP000886042">
    <property type="component" value="Unassembled WGS sequence"/>
</dbReference>